<dbReference type="InParanoid" id="A0A482WII4"/>
<dbReference type="Proteomes" id="UP000291343">
    <property type="component" value="Unassembled WGS sequence"/>
</dbReference>
<dbReference type="GO" id="GO:0003723">
    <property type="term" value="F:RNA binding"/>
    <property type="evidence" value="ECO:0007669"/>
    <property type="project" value="TreeGrafter"/>
</dbReference>
<accession>A0A482WII4</accession>
<dbReference type="Gene3D" id="3.30.1370.210">
    <property type="match status" value="1"/>
</dbReference>
<evidence type="ECO:0000256" key="1">
    <source>
        <dbReference type="ARBA" id="ARBA00022723"/>
    </source>
</evidence>
<dbReference type="Pfam" id="PF00642">
    <property type="entry name" value="zf-CCCH"/>
    <property type="match status" value="2"/>
</dbReference>
<evidence type="ECO:0000313" key="7">
    <source>
        <dbReference type="EMBL" id="RZF33046.1"/>
    </source>
</evidence>
<evidence type="ECO:0000256" key="3">
    <source>
        <dbReference type="ARBA" id="ARBA00022771"/>
    </source>
</evidence>
<dbReference type="PANTHER" id="PTHR12675:SF6">
    <property type="entry name" value="ZINC FINGER CCCH DOMAIN-CONTAINING PROTEIN 10"/>
    <property type="match status" value="1"/>
</dbReference>
<keyword evidence="4 5" id="KW-0862">Zinc</keyword>
<dbReference type="PROSITE" id="PS50103">
    <property type="entry name" value="ZF_C3H1"/>
    <property type="match status" value="2"/>
</dbReference>
<dbReference type="OrthoDB" id="250836at2759"/>
<keyword evidence="2" id="KW-0677">Repeat</keyword>
<dbReference type="InterPro" id="IPR036855">
    <property type="entry name" value="Znf_CCCH_sf"/>
</dbReference>
<gene>
    <name evidence="7" type="ORF">LSTR_LSTR016008</name>
</gene>
<dbReference type="EMBL" id="QKKF02035125">
    <property type="protein sequence ID" value="RZF33046.1"/>
    <property type="molecule type" value="Genomic_DNA"/>
</dbReference>
<evidence type="ECO:0000256" key="5">
    <source>
        <dbReference type="PROSITE-ProRule" id="PRU00723"/>
    </source>
</evidence>
<dbReference type="PANTHER" id="PTHR12675">
    <property type="entry name" value="MUSCLEBLIND-LIKE PROTEIN"/>
    <property type="match status" value="1"/>
</dbReference>
<evidence type="ECO:0000313" key="8">
    <source>
        <dbReference type="Proteomes" id="UP000291343"/>
    </source>
</evidence>
<feature type="domain" description="C3H1-type" evidence="6">
    <location>
        <begin position="50"/>
        <end position="77"/>
    </location>
</feature>
<dbReference type="InterPro" id="IPR000571">
    <property type="entry name" value="Znf_CCCH"/>
</dbReference>
<feature type="zinc finger region" description="C3H1-type" evidence="5">
    <location>
        <begin position="50"/>
        <end position="77"/>
    </location>
</feature>
<organism evidence="7 8">
    <name type="scientific">Laodelphax striatellus</name>
    <name type="common">Small brown planthopper</name>
    <name type="synonym">Delphax striatella</name>
    <dbReference type="NCBI Taxonomy" id="195883"/>
    <lineage>
        <taxon>Eukaryota</taxon>
        <taxon>Metazoa</taxon>
        <taxon>Ecdysozoa</taxon>
        <taxon>Arthropoda</taxon>
        <taxon>Hexapoda</taxon>
        <taxon>Insecta</taxon>
        <taxon>Pterygota</taxon>
        <taxon>Neoptera</taxon>
        <taxon>Paraneoptera</taxon>
        <taxon>Hemiptera</taxon>
        <taxon>Auchenorrhyncha</taxon>
        <taxon>Fulgoroidea</taxon>
        <taxon>Delphacidae</taxon>
        <taxon>Criomorphinae</taxon>
        <taxon>Laodelphax</taxon>
    </lineage>
</organism>
<protein>
    <recommendedName>
        <fullName evidence="6">C3H1-type domain-containing protein</fullName>
    </recommendedName>
</protein>
<dbReference type="SMART" id="SM00356">
    <property type="entry name" value="ZnF_C3H1"/>
    <property type="match status" value="2"/>
</dbReference>
<feature type="domain" description="C3H1-type" evidence="6">
    <location>
        <begin position="21"/>
        <end position="48"/>
    </location>
</feature>
<keyword evidence="1 5" id="KW-0479">Metal-binding</keyword>
<name>A0A482WII4_LAOST</name>
<keyword evidence="8" id="KW-1185">Reference proteome</keyword>
<evidence type="ECO:0000256" key="2">
    <source>
        <dbReference type="ARBA" id="ARBA00022737"/>
    </source>
</evidence>
<comment type="caution">
    <text evidence="7">The sequence shown here is derived from an EMBL/GenBank/DDBJ whole genome shotgun (WGS) entry which is preliminary data.</text>
</comment>
<proteinExistence type="predicted"/>
<dbReference type="SUPFAM" id="SSF90229">
    <property type="entry name" value="CCCH zinc finger"/>
    <property type="match status" value="1"/>
</dbReference>
<evidence type="ECO:0000259" key="6">
    <source>
        <dbReference type="PROSITE" id="PS50103"/>
    </source>
</evidence>
<feature type="zinc finger region" description="C3H1-type" evidence="5">
    <location>
        <begin position="21"/>
        <end position="48"/>
    </location>
</feature>
<evidence type="ECO:0000256" key="4">
    <source>
        <dbReference type="ARBA" id="ARBA00022833"/>
    </source>
</evidence>
<dbReference type="AlphaFoldDB" id="A0A482WII4"/>
<reference evidence="7 8" key="1">
    <citation type="journal article" date="2017" name="Gigascience">
        <title>Genome sequence of the small brown planthopper, Laodelphax striatellus.</title>
        <authorList>
            <person name="Zhu J."/>
            <person name="Jiang F."/>
            <person name="Wang X."/>
            <person name="Yang P."/>
            <person name="Bao Y."/>
            <person name="Zhao W."/>
            <person name="Wang W."/>
            <person name="Lu H."/>
            <person name="Wang Q."/>
            <person name="Cui N."/>
            <person name="Li J."/>
            <person name="Chen X."/>
            <person name="Luo L."/>
            <person name="Yu J."/>
            <person name="Kang L."/>
            <person name="Cui F."/>
        </authorList>
    </citation>
    <scope>NUCLEOTIDE SEQUENCE [LARGE SCALE GENOMIC DNA]</scope>
    <source>
        <strain evidence="7">Lst14</strain>
    </source>
</reference>
<sequence>MTNNGMVNECELKNDTQIDEKRRGMVCRDFMRNSCWRGSACKFQHPESPRKIFAFCHDFQNGDCRRSNSCRFIHSSTEDEKYYKRTGELPPHLLQRPETQQVIL</sequence>
<keyword evidence="3 5" id="KW-0863">Zinc-finger</keyword>
<dbReference type="GO" id="GO:0043484">
    <property type="term" value="P:regulation of RNA splicing"/>
    <property type="evidence" value="ECO:0007669"/>
    <property type="project" value="TreeGrafter"/>
</dbReference>
<dbReference type="GO" id="GO:0008270">
    <property type="term" value="F:zinc ion binding"/>
    <property type="evidence" value="ECO:0007669"/>
    <property type="project" value="UniProtKB-KW"/>
</dbReference>